<comment type="caution">
    <text evidence="1">The sequence shown here is derived from an EMBL/GenBank/DDBJ whole genome shotgun (WGS) entry which is preliminary data.</text>
</comment>
<sequence>MEGPSEELMKKKQKYSKEKKTDTRKSLTGIQKAEICHLKQKGVSQIRLAEQFGVAEATISGIIHKKEKWLALDLNSNNAHSKRQRARKYPLVEEALALWISRANTALQTITGAIVNRKATQLAEGLEVTGFNASDG</sequence>
<protein>
    <submittedName>
        <fullName evidence="1">16767_t:CDS:1</fullName>
    </submittedName>
</protein>
<reference evidence="1" key="1">
    <citation type="submission" date="2021-06" db="EMBL/GenBank/DDBJ databases">
        <authorList>
            <person name="Kallberg Y."/>
            <person name="Tangrot J."/>
            <person name="Rosling A."/>
        </authorList>
    </citation>
    <scope>NUCLEOTIDE SEQUENCE</scope>
    <source>
        <strain evidence="1">IL203A</strain>
    </source>
</reference>
<keyword evidence="2" id="KW-1185">Reference proteome</keyword>
<dbReference type="EMBL" id="CAJVPU010005486">
    <property type="protein sequence ID" value="CAG8548379.1"/>
    <property type="molecule type" value="Genomic_DNA"/>
</dbReference>
<gene>
    <name evidence="1" type="ORF">DHETER_LOCUS5113</name>
</gene>
<accession>A0ACA9LVC0</accession>
<evidence type="ECO:0000313" key="2">
    <source>
        <dbReference type="Proteomes" id="UP000789702"/>
    </source>
</evidence>
<name>A0ACA9LVC0_9GLOM</name>
<proteinExistence type="predicted"/>
<dbReference type="Proteomes" id="UP000789702">
    <property type="component" value="Unassembled WGS sequence"/>
</dbReference>
<feature type="non-terminal residue" evidence="1">
    <location>
        <position position="136"/>
    </location>
</feature>
<organism evidence="1 2">
    <name type="scientific">Dentiscutata heterogama</name>
    <dbReference type="NCBI Taxonomy" id="1316150"/>
    <lineage>
        <taxon>Eukaryota</taxon>
        <taxon>Fungi</taxon>
        <taxon>Fungi incertae sedis</taxon>
        <taxon>Mucoromycota</taxon>
        <taxon>Glomeromycotina</taxon>
        <taxon>Glomeromycetes</taxon>
        <taxon>Diversisporales</taxon>
        <taxon>Gigasporaceae</taxon>
        <taxon>Dentiscutata</taxon>
    </lineage>
</organism>
<evidence type="ECO:0000313" key="1">
    <source>
        <dbReference type="EMBL" id="CAG8548379.1"/>
    </source>
</evidence>